<name>A0AAE5CL79_RHOHA</name>
<dbReference type="Proteomes" id="UP000608063">
    <property type="component" value="Unassembled WGS sequence"/>
</dbReference>
<gene>
    <name evidence="2" type="ORF">GS947_18125</name>
</gene>
<evidence type="ECO:0000313" key="2">
    <source>
        <dbReference type="EMBL" id="NKW43458.1"/>
    </source>
</evidence>
<protein>
    <submittedName>
        <fullName evidence="2">DUF255 domain-containing protein</fullName>
    </submittedName>
</protein>
<dbReference type="EMBL" id="WVDC01000009">
    <property type="protein sequence ID" value="NKW43458.1"/>
    <property type="molecule type" value="Genomic_DNA"/>
</dbReference>
<sequence length="29" mass="3476">MRQHADNPVHWHQWGPDALAWARERDVPV</sequence>
<organism evidence="2 3">
    <name type="scientific">Rhodococcus hoagii</name>
    <name type="common">Corynebacterium equii</name>
    <dbReference type="NCBI Taxonomy" id="43767"/>
    <lineage>
        <taxon>Bacteria</taxon>
        <taxon>Bacillati</taxon>
        <taxon>Actinomycetota</taxon>
        <taxon>Actinomycetes</taxon>
        <taxon>Mycobacteriales</taxon>
        <taxon>Nocardiaceae</taxon>
        <taxon>Prescottella</taxon>
    </lineage>
</organism>
<proteinExistence type="predicted"/>
<reference evidence="2" key="1">
    <citation type="journal article" date="2020" name="Environ. Microbiol.">
        <title>The novel and transferable erm(51) gene confers Macrolides, Lincosamides, and Streptogramins B (MLSB) resistance to clonal Rhodococcus equi in the environment.</title>
        <authorList>
            <person name="Huber L."/>
            <person name="Giguere S."/>
            <person name="Slovis N.M."/>
            <person name="Alvarez-Narvaez S."/>
            <person name="Hart K.A."/>
            <person name="Greiter M."/>
            <person name="Morris E.R.A."/>
            <person name="Cohen N.D."/>
        </authorList>
    </citation>
    <scope>NUCLEOTIDE SEQUENCE</scope>
    <source>
        <strain evidence="2">Lh_16_1</strain>
    </source>
</reference>
<dbReference type="Pfam" id="PF03190">
    <property type="entry name" value="Thioredox_DsbH"/>
    <property type="match status" value="1"/>
</dbReference>
<evidence type="ECO:0000313" key="3">
    <source>
        <dbReference type="Proteomes" id="UP000608063"/>
    </source>
</evidence>
<dbReference type="AlphaFoldDB" id="A0AAE5CL79"/>
<comment type="caution">
    <text evidence="2">The sequence shown here is derived from an EMBL/GenBank/DDBJ whole genome shotgun (WGS) entry which is preliminary data.</text>
</comment>
<feature type="domain" description="Spermatogenesis-associated protein 20-like TRX" evidence="1">
    <location>
        <begin position="1"/>
        <end position="29"/>
    </location>
</feature>
<dbReference type="InterPro" id="IPR004879">
    <property type="entry name" value="Ssp411-like_TRX"/>
</dbReference>
<dbReference type="Gene3D" id="3.40.30.10">
    <property type="entry name" value="Glutaredoxin"/>
    <property type="match status" value="1"/>
</dbReference>
<feature type="non-terminal residue" evidence="2">
    <location>
        <position position="29"/>
    </location>
</feature>
<accession>A0AAE5CL79</accession>
<evidence type="ECO:0000259" key="1">
    <source>
        <dbReference type="Pfam" id="PF03190"/>
    </source>
</evidence>